<comment type="similarity">
    <text evidence="1">Belongs to the AHA1 family.</text>
</comment>
<gene>
    <name evidence="3" type="ORF">ACFPQA_07615</name>
</gene>
<name>A0ABW0RL26_9GAMM</name>
<dbReference type="Proteomes" id="UP001596055">
    <property type="component" value="Unassembled WGS sequence"/>
</dbReference>
<dbReference type="RefSeq" id="WP_248153616.1">
    <property type="nucleotide sequence ID" value="NZ_JAKZAJ010000001.1"/>
</dbReference>
<protein>
    <submittedName>
        <fullName evidence="3">SRPBCC family protein</fullName>
    </submittedName>
</protein>
<dbReference type="InterPro" id="IPR023393">
    <property type="entry name" value="START-like_dom_sf"/>
</dbReference>
<feature type="domain" description="Activator of Hsp90 ATPase homologue 1/2-like C-terminal" evidence="2">
    <location>
        <begin position="54"/>
        <end position="169"/>
    </location>
</feature>
<dbReference type="Pfam" id="PF08327">
    <property type="entry name" value="AHSA1"/>
    <property type="match status" value="1"/>
</dbReference>
<proteinExistence type="inferred from homology"/>
<evidence type="ECO:0000313" key="4">
    <source>
        <dbReference type="Proteomes" id="UP001596055"/>
    </source>
</evidence>
<sequence length="198" mass="22276">MDRLKSGPGIDGQCRARPTIAEVIMEADHTSICGQLRMDGGRVEVRMERLIEHDAQRVWKMLTDSVYLSQWLAPGVIDPRKGGRVQLDFGNSGTPIDCRIRAFEPERLLSYSWSCGDHPERPLTWELEPCGQDPDQTRLSLTLSLPDDDLVSISCAGWDAHLEMLLAALEGISIHFPADRFRTARKVFAGLYERERAA</sequence>
<reference evidence="4" key="1">
    <citation type="journal article" date="2019" name="Int. J. Syst. Evol. Microbiol.">
        <title>The Global Catalogue of Microorganisms (GCM) 10K type strain sequencing project: providing services to taxonomists for standard genome sequencing and annotation.</title>
        <authorList>
            <consortium name="The Broad Institute Genomics Platform"/>
            <consortium name="The Broad Institute Genome Sequencing Center for Infectious Disease"/>
            <person name="Wu L."/>
            <person name="Ma J."/>
        </authorList>
    </citation>
    <scope>NUCLEOTIDE SEQUENCE [LARGE SCALE GENOMIC DNA]</scope>
    <source>
        <strain evidence="4">CGMCC 4.1799</strain>
    </source>
</reference>
<evidence type="ECO:0000259" key="2">
    <source>
        <dbReference type="Pfam" id="PF08327"/>
    </source>
</evidence>
<keyword evidence="4" id="KW-1185">Reference proteome</keyword>
<dbReference type="SUPFAM" id="SSF55961">
    <property type="entry name" value="Bet v1-like"/>
    <property type="match status" value="1"/>
</dbReference>
<dbReference type="Gene3D" id="3.30.530.20">
    <property type="match status" value="1"/>
</dbReference>
<comment type="caution">
    <text evidence="3">The sequence shown here is derived from an EMBL/GenBank/DDBJ whole genome shotgun (WGS) entry which is preliminary data.</text>
</comment>
<evidence type="ECO:0000256" key="1">
    <source>
        <dbReference type="ARBA" id="ARBA00006817"/>
    </source>
</evidence>
<evidence type="ECO:0000313" key="3">
    <source>
        <dbReference type="EMBL" id="MFC5544914.1"/>
    </source>
</evidence>
<organism evidence="3 4">
    <name type="scientific">Marinobacter koreensis</name>
    <dbReference type="NCBI Taxonomy" id="335974"/>
    <lineage>
        <taxon>Bacteria</taxon>
        <taxon>Pseudomonadati</taxon>
        <taxon>Pseudomonadota</taxon>
        <taxon>Gammaproteobacteria</taxon>
        <taxon>Pseudomonadales</taxon>
        <taxon>Marinobacteraceae</taxon>
        <taxon>Marinobacter</taxon>
    </lineage>
</organism>
<dbReference type="CDD" id="cd08899">
    <property type="entry name" value="SRPBCC_CalC_Aha1-like_6"/>
    <property type="match status" value="1"/>
</dbReference>
<dbReference type="EMBL" id="JBHSNL010000001">
    <property type="protein sequence ID" value="MFC5544914.1"/>
    <property type="molecule type" value="Genomic_DNA"/>
</dbReference>
<accession>A0ABW0RL26</accession>
<dbReference type="InterPro" id="IPR013538">
    <property type="entry name" value="ASHA1/2-like_C"/>
</dbReference>